<feature type="transmembrane region" description="Helical" evidence="1">
    <location>
        <begin position="133"/>
        <end position="159"/>
    </location>
</feature>
<feature type="transmembrane region" description="Helical" evidence="1">
    <location>
        <begin position="77"/>
        <end position="103"/>
    </location>
</feature>
<feature type="transmembrane region" description="Helical" evidence="1">
    <location>
        <begin position="171"/>
        <end position="190"/>
    </location>
</feature>
<keyword evidence="1" id="KW-1133">Transmembrane helix</keyword>
<evidence type="ECO:0000256" key="1">
    <source>
        <dbReference type="SAM" id="Phobius"/>
    </source>
</evidence>
<name>A0A6I6MRK6_9ACTN</name>
<evidence type="ECO:0000313" key="3">
    <source>
        <dbReference type="Proteomes" id="UP000436138"/>
    </source>
</evidence>
<evidence type="ECO:0000313" key="2">
    <source>
        <dbReference type="EMBL" id="QHA02933.1"/>
    </source>
</evidence>
<dbReference type="Proteomes" id="UP000436138">
    <property type="component" value="Chromosome"/>
</dbReference>
<gene>
    <name evidence="2" type="ORF">GQF42_06220</name>
</gene>
<dbReference type="Gene3D" id="3.40.720.10">
    <property type="entry name" value="Alkaline Phosphatase, subunit A"/>
    <property type="match status" value="1"/>
</dbReference>
<dbReference type="SUPFAM" id="SSF53649">
    <property type="entry name" value="Alkaline phosphatase-like"/>
    <property type="match status" value="1"/>
</dbReference>
<dbReference type="KEGG" id="sbro:GQF42_06220"/>
<keyword evidence="1" id="KW-0472">Membrane</keyword>
<feature type="transmembrane region" description="Helical" evidence="1">
    <location>
        <begin position="52"/>
        <end position="70"/>
    </location>
</feature>
<dbReference type="EMBL" id="CP047020">
    <property type="protein sequence ID" value="QHA02933.1"/>
    <property type="molecule type" value="Genomic_DNA"/>
</dbReference>
<keyword evidence="1" id="KW-0812">Transmembrane</keyword>
<organism evidence="2 3">
    <name type="scientific">Streptomyces broussonetiae</name>
    <dbReference type="NCBI Taxonomy" id="2686304"/>
    <lineage>
        <taxon>Bacteria</taxon>
        <taxon>Bacillati</taxon>
        <taxon>Actinomycetota</taxon>
        <taxon>Actinomycetes</taxon>
        <taxon>Kitasatosporales</taxon>
        <taxon>Streptomycetaceae</taxon>
        <taxon>Streptomyces</taxon>
    </lineage>
</organism>
<keyword evidence="3" id="KW-1185">Reference proteome</keyword>
<protein>
    <submittedName>
        <fullName evidence="2">Sulfatase</fullName>
    </submittedName>
</protein>
<sequence length="557" mass="60805">MSHPTPRRWFAWCRRHTRIGRGVSFGTTVLAAVLVLGALLLPDRPDHLDPAAFVRLPAEGIVLAALLLVLPYRARRAVAVAAGVLIGLLILLKCLDIGFYSVLFRPFDLVLDWGLLGNAADYLRETSGRAGELAAIAGAVLLGVAVLVLTTGATVRLAALLVRHRTRSVHGILLLGTAWGTCVVLGLHSAGRPVAATLDADLLGDHARQVRTSLADARLFGQQAAVDAFARTPPGRLLTALRGKDVLFTFVESYGRSAIEDPAMAPRIDAVLKESTAAVRAAGFEARSGWLRSPVTGGGSWLAHSTFLSGLWISNQQRFRSLTSSDRTTLTGAFRRTGAWRTVGVVPGVLAAWPEGRFFGLDHIYDGRHLGYHGPDFGWSQVPDQFTLDAFRDKEFARRGRGPLMAEIILTSSHYPWAPVPRLVDWAKLGDGSVFQPIRRAGRSQEEVWSSPESVRAEYRSSIEYSLHSLVGFLQRYGDRNTVLVFLGDHQPVPTVTGNSPRKDVPVSIVAYDPEVLDRISGWGWTRGLKPAADAPVWPMDSFRDRFLKAYGPRPGR</sequence>
<feature type="transmembrane region" description="Helical" evidence="1">
    <location>
        <begin position="21"/>
        <end position="40"/>
    </location>
</feature>
<dbReference type="InterPro" id="IPR017850">
    <property type="entry name" value="Alkaline_phosphatase_core_sf"/>
</dbReference>
<reference evidence="2 3" key="1">
    <citation type="submission" date="2019-12" db="EMBL/GenBank/DDBJ databases">
        <title>Streptomyces sp. strain T44 isolated from rhizosphere soil of Broussonetia papyrifera.</title>
        <authorList>
            <person name="Mo P."/>
        </authorList>
    </citation>
    <scope>NUCLEOTIDE SEQUENCE [LARGE SCALE GENOMIC DNA]</scope>
    <source>
        <strain evidence="2 3">T44</strain>
    </source>
</reference>
<dbReference type="RefSeq" id="WP_158918420.1">
    <property type="nucleotide sequence ID" value="NZ_CP047020.1"/>
</dbReference>
<proteinExistence type="predicted"/>
<accession>A0A6I6MRK6</accession>
<dbReference type="AlphaFoldDB" id="A0A6I6MRK6"/>